<evidence type="ECO:0000259" key="3">
    <source>
        <dbReference type="SMART" id="SM00875"/>
    </source>
</evidence>
<name>A0ABD0P6M3_CIRMR</name>
<dbReference type="InterPro" id="IPR011705">
    <property type="entry name" value="BACK"/>
</dbReference>
<feature type="non-terminal residue" evidence="4">
    <location>
        <position position="86"/>
    </location>
</feature>
<keyword evidence="1" id="KW-0880">Kelch repeat</keyword>
<dbReference type="PANTHER" id="PTHR24412:SF10">
    <property type="entry name" value="KELCH-LIKE PROTEIN 29"/>
    <property type="match status" value="1"/>
</dbReference>
<dbReference type="Proteomes" id="UP001529510">
    <property type="component" value="Unassembled WGS sequence"/>
</dbReference>
<evidence type="ECO:0000313" key="5">
    <source>
        <dbReference type="Proteomes" id="UP001529510"/>
    </source>
</evidence>
<dbReference type="PANTHER" id="PTHR24412">
    <property type="entry name" value="KELCH PROTEIN"/>
    <property type="match status" value="1"/>
</dbReference>
<dbReference type="Gene3D" id="1.25.40.420">
    <property type="match status" value="1"/>
</dbReference>
<keyword evidence="2" id="KW-0677">Repeat</keyword>
<feature type="domain" description="BACK" evidence="3">
    <location>
        <begin position="8"/>
        <end position="86"/>
    </location>
</feature>
<comment type="caution">
    <text evidence="4">The sequence shown here is derived from an EMBL/GenBank/DDBJ whole genome shotgun (WGS) entry which is preliminary data.</text>
</comment>
<protein>
    <recommendedName>
        <fullName evidence="3">BACK domain-containing protein</fullName>
    </recommendedName>
</protein>
<organism evidence="4 5">
    <name type="scientific">Cirrhinus mrigala</name>
    <name type="common">Mrigala</name>
    <dbReference type="NCBI Taxonomy" id="683832"/>
    <lineage>
        <taxon>Eukaryota</taxon>
        <taxon>Metazoa</taxon>
        <taxon>Chordata</taxon>
        <taxon>Craniata</taxon>
        <taxon>Vertebrata</taxon>
        <taxon>Euteleostomi</taxon>
        <taxon>Actinopterygii</taxon>
        <taxon>Neopterygii</taxon>
        <taxon>Teleostei</taxon>
        <taxon>Ostariophysi</taxon>
        <taxon>Cypriniformes</taxon>
        <taxon>Cyprinidae</taxon>
        <taxon>Labeoninae</taxon>
        <taxon>Labeonini</taxon>
        <taxon>Cirrhinus</taxon>
    </lineage>
</organism>
<dbReference type="EMBL" id="JAMKFB020000017">
    <property type="protein sequence ID" value="KAL0169545.1"/>
    <property type="molecule type" value="Genomic_DNA"/>
</dbReference>
<evidence type="ECO:0000256" key="1">
    <source>
        <dbReference type="ARBA" id="ARBA00022441"/>
    </source>
</evidence>
<evidence type="ECO:0000313" key="4">
    <source>
        <dbReference type="EMBL" id="KAL0169545.1"/>
    </source>
</evidence>
<dbReference type="AlphaFoldDB" id="A0ABD0P6M3"/>
<feature type="non-terminal residue" evidence="4">
    <location>
        <position position="1"/>
    </location>
</feature>
<dbReference type="Pfam" id="PF07707">
    <property type="entry name" value="BACK"/>
    <property type="match status" value="1"/>
</dbReference>
<dbReference type="SMART" id="SM00875">
    <property type="entry name" value="BACK"/>
    <property type="match status" value="1"/>
</dbReference>
<accession>A0ABD0P6M3</accession>
<sequence length="86" mass="9577">KQLTAANCLGVLAMAEAMQCTELHNMAKAFALQNFPDVAGQDEILNISKEDLVSYMSNDSLNTKAEELVYETVIKWIKKEPSSRVQ</sequence>
<keyword evidence="5" id="KW-1185">Reference proteome</keyword>
<proteinExistence type="predicted"/>
<evidence type="ECO:0000256" key="2">
    <source>
        <dbReference type="ARBA" id="ARBA00022737"/>
    </source>
</evidence>
<reference evidence="4 5" key="1">
    <citation type="submission" date="2024-05" db="EMBL/GenBank/DDBJ databases">
        <title>Genome sequencing and assembly of Indian major carp, Cirrhinus mrigala (Hamilton, 1822).</title>
        <authorList>
            <person name="Mohindra V."/>
            <person name="Chowdhury L.M."/>
            <person name="Lal K."/>
            <person name="Jena J.K."/>
        </authorList>
    </citation>
    <scope>NUCLEOTIDE SEQUENCE [LARGE SCALE GENOMIC DNA]</scope>
    <source>
        <strain evidence="4">CM1030</strain>
        <tissue evidence="4">Blood</tissue>
    </source>
</reference>
<dbReference type="FunFam" id="1.25.40.420:FF:000001">
    <property type="entry name" value="Kelch-like family member 12"/>
    <property type="match status" value="1"/>
</dbReference>
<gene>
    <name evidence="4" type="ORF">M9458_034141</name>
</gene>